<dbReference type="PROSITE" id="PS50921">
    <property type="entry name" value="ANTAR"/>
    <property type="match status" value="1"/>
</dbReference>
<dbReference type="SUPFAM" id="SSF52172">
    <property type="entry name" value="CheY-like"/>
    <property type="match status" value="1"/>
</dbReference>
<dbReference type="Gene3D" id="1.10.10.10">
    <property type="entry name" value="Winged helix-like DNA-binding domain superfamily/Winged helix DNA-binding domain"/>
    <property type="match status" value="1"/>
</dbReference>
<dbReference type="InterPro" id="IPR036388">
    <property type="entry name" value="WH-like_DNA-bd_sf"/>
</dbReference>
<gene>
    <name evidence="3" type="ORF">ACFH04_04680</name>
</gene>
<evidence type="ECO:0000256" key="1">
    <source>
        <dbReference type="SAM" id="MobiDB-lite"/>
    </source>
</evidence>
<accession>A0ABV6TB93</accession>
<dbReference type="InterPro" id="IPR011006">
    <property type="entry name" value="CheY-like_superfamily"/>
</dbReference>
<comment type="caution">
    <text evidence="3">The sequence shown here is derived from an EMBL/GenBank/DDBJ whole genome shotgun (WGS) entry which is preliminary data.</text>
</comment>
<reference evidence="3 4" key="1">
    <citation type="submission" date="2024-09" db="EMBL/GenBank/DDBJ databases">
        <authorList>
            <person name="Sun Q."/>
            <person name="Mori K."/>
        </authorList>
    </citation>
    <scope>NUCLEOTIDE SEQUENCE [LARGE SCALE GENOMIC DNA]</scope>
    <source>
        <strain evidence="3 4">JCM 4557</strain>
    </source>
</reference>
<keyword evidence="4" id="KW-1185">Reference proteome</keyword>
<dbReference type="InterPro" id="IPR005561">
    <property type="entry name" value="ANTAR"/>
</dbReference>
<dbReference type="Pfam" id="PF03861">
    <property type="entry name" value="ANTAR"/>
    <property type="match status" value="1"/>
</dbReference>
<dbReference type="SMART" id="SM01012">
    <property type="entry name" value="ANTAR"/>
    <property type="match status" value="1"/>
</dbReference>
<evidence type="ECO:0000313" key="4">
    <source>
        <dbReference type="Proteomes" id="UP001589887"/>
    </source>
</evidence>
<organism evidence="3 4">
    <name type="scientific">Streptomyces noboritoensis</name>
    <dbReference type="NCBI Taxonomy" id="67337"/>
    <lineage>
        <taxon>Bacteria</taxon>
        <taxon>Bacillati</taxon>
        <taxon>Actinomycetota</taxon>
        <taxon>Actinomycetes</taxon>
        <taxon>Kitasatosporales</taxon>
        <taxon>Streptomycetaceae</taxon>
        <taxon>Streptomyces</taxon>
    </lineage>
</organism>
<feature type="domain" description="ANTAR" evidence="2">
    <location>
        <begin position="17"/>
        <end position="78"/>
    </location>
</feature>
<dbReference type="Proteomes" id="UP001589887">
    <property type="component" value="Unassembled WGS sequence"/>
</dbReference>
<feature type="region of interest" description="Disordered" evidence="1">
    <location>
        <begin position="1"/>
        <end position="21"/>
    </location>
</feature>
<dbReference type="EMBL" id="JBHMQV010000001">
    <property type="protein sequence ID" value="MFC0843040.1"/>
    <property type="molecule type" value="Genomic_DNA"/>
</dbReference>
<protein>
    <submittedName>
        <fullName evidence="3">ANTAR domain-containing protein</fullName>
    </submittedName>
</protein>
<proteinExistence type="predicted"/>
<evidence type="ECO:0000313" key="3">
    <source>
        <dbReference type="EMBL" id="MFC0843040.1"/>
    </source>
</evidence>
<sequence>MAQPSYSAEPDDTGVPGADPGLELDQLRRAMESRGTIDLARGVLMAAFAISPEAAWSALVMTSQNTNTKLHLVAQQVVDSAEGAVLAAPVQKQLSAAIAKLTTAAVDSAGGEEP</sequence>
<evidence type="ECO:0000259" key="2">
    <source>
        <dbReference type="PROSITE" id="PS50921"/>
    </source>
</evidence>
<name>A0ABV6TB93_9ACTN</name>
<dbReference type="RefSeq" id="WP_394316827.1">
    <property type="nucleotide sequence ID" value="NZ_JBHMQV010000001.1"/>
</dbReference>